<dbReference type="InterPro" id="IPR013083">
    <property type="entry name" value="Znf_RING/FYVE/PHD"/>
</dbReference>
<dbReference type="InterPro" id="IPR001841">
    <property type="entry name" value="Znf_RING"/>
</dbReference>
<evidence type="ECO:0000313" key="12">
    <source>
        <dbReference type="Proteomes" id="UP000886595"/>
    </source>
</evidence>
<evidence type="ECO:0000256" key="3">
    <source>
        <dbReference type="ARBA" id="ARBA00022679"/>
    </source>
</evidence>
<evidence type="ECO:0000313" key="11">
    <source>
        <dbReference type="EMBL" id="KAG2300390.1"/>
    </source>
</evidence>
<feature type="region of interest" description="Disordered" evidence="9">
    <location>
        <begin position="10"/>
        <end position="66"/>
    </location>
</feature>
<dbReference type="Gene3D" id="3.30.40.10">
    <property type="entry name" value="Zinc/RING finger domain, C3HC4 (zinc finger)"/>
    <property type="match status" value="1"/>
</dbReference>
<evidence type="ECO:0000259" key="10">
    <source>
        <dbReference type="PROSITE" id="PS50089"/>
    </source>
</evidence>
<feature type="domain" description="RING-type" evidence="10">
    <location>
        <begin position="266"/>
        <end position="307"/>
    </location>
</feature>
<evidence type="ECO:0000256" key="1">
    <source>
        <dbReference type="ARBA" id="ARBA00000900"/>
    </source>
</evidence>
<reference evidence="11 12" key="1">
    <citation type="submission" date="2020-02" db="EMBL/GenBank/DDBJ databases">
        <authorList>
            <person name="Ma Q."/>
            <person name="Huang Y."/>
            <person name="Song X."/>
            <person name="Pei D."/>
        </authorList>
    </citation>
    <scope>NUCLEOTIDE SEQUENCE [LARGE SCALE GENOMIC DNA]</scope>
    <source>
        <strain evidence="11">Sxm20200214</strain>
        <tissue evidence="11">Leaf</tissue>
    </source>
</reference>
<dbReference type="GO" id="GO:0061630">
    <property type="term" value="F:ubiquitin protein ligase activity"/>
    <property type="evidence" value="ECO:0007669"/>
    <property type="project" value="UniProtKB-EC"/>
</dbReference>
<keyword evidence="4" id="KW-0479">Metal-binding</keyword>
<dbReference type="PROSITE" id="PS50089">
    <property type="entry name" value="ZF_RING_2"/>
    <property type="match status" value="1"/>
</dbReference>
<protein>
    <recommendedName>
        <fullName evidence="2">RING-type E3 ubiquitin transferase</fullName>
        <ecNumber evidence="2">2.3.2.27</ecNumber>
    </recommendedName>
</protein>
<feature type="compositionally biased region" description="Polar residues" evidence="9">
    <location>
        <begin position="28"/>
        <end position="60"/>
    </location>
</feature>
<accession>A0A8X7V1X5</accession>
<evidence type="ECO:0000256" key="4">
    <source>
        <dbReference type="ARBA" id="ARBA00022723"/>
    </source>
</evidence>
<evidence type="ECO:0000256" key="8">
    <source>
        <dbReference type="PROSITE-ProRule" id="PRU00175"/>
    </source>
</evidence>
<keyword evidence="12" id="KW-1185">Reference proteome</keyword>
<sequence>MAKLFGYPINVEAQGGGGGGDSLINGEVSRSGTQPDGEAASSSAGSPQRETNPYSRFSESGSERPCEIETAGEFYNTGRNQMQRVASGVDICVMEEDEEIELGLGIGAGLRGDSVTGDNGIDSGRVKAVMDLTPLVDDDDLEGGMDLGPFEDDLFCEEEAVFSPVNNDDLFDGLFEDSFEESAEDILRDDMEGSSLMEEVDAEFFLDVFPWPGETTHGDYDDVFAESFNQAPPPTAGSRPASKRVVDGLPVVEITFEDLSSGRIVCAICIGDVVVEEKVTRLPCWHYYHGECIRPWLGMKNTCSVCRFELPTDDL</sequence>
<dbReference type="FunFam" id="3.30.40.10:FF:000127">
    <property type="entry name" value="E3 ubiquitin-protein ligase RNF181"/>
    <property type="match status" value="1"/>
</dbReference>
<evidence type="ECO:0000256" key="7">
    <source>
        <dbReference type="ARBA" id="ARBA00022833"/>
    </source>
</evidence>
<evidence type="ECO:0000256" key="5">
    <source>
        <dbReference type="ARBA" id="ARBA00022771"/>
    </source>
</evidence>
<dbReference type="EC" id="2.3.2.27" evidence="2"/>
<dbReference type="SMART" id="SM00184">
    <property type="entry name" value="RING"/>
    <property type="match status" value="1"/>
</dbReference>
<dbReference type="GO" id="GO:0016567">
    <property type="term" value="P:protein ubiquitination"/>
    <property type="evidence" value="ECO:0007669"/>
    <property type="project" value="TreeGrafter"/>
</dbReference>
<dbReference type="AlphaFoldDB" id="A0A8X7V1X5"/>
<dbReference type="SUPFAM" id="SSF57850">
    <property type="entry name" value="RING/U-box"/>
    <property type="match status" value="1"/>
</dbReference>
<keyword evidence="3" id="KW-0808">Transferase</keyword>
<dbReference type="GO" id="GO:0005737">
    <property type="term" value="C:cytoplasm"/>
    <property type="evidence" value="ECO:0007669"/>
    <property type="project" value="TreeGrafter"/>
</dbReference>
<name>A0A8X7V1X5_BRACI</name>
<proteinExistence type="predicted"/>
<comment type="catalytic activity">
    <reaction evidence="1">
        <text>S-ubiquitinyl-[E2 ubiquitin-conjugating enzyme]-L-cysteine + [acceptor protein]-L-lysine = [E2 ubiquitin-conjugating enzyme]-L-cysteine + N(6)-ubiquitinyl-[acceptor protein]-L-lysine.</text>
        <dbReference type="EC" id="2.3.2.27"/>
    </reaction>
</comment>
<dbReference type="PANTHER" id="PTHR15710:SF230">
    <property type="entry name" value="OS08G0464400 PROTEIN"/>
    <property type="match status" value="1"/>
</dbReference>
<dbReference type="GO" id="GO:0008270">
    <property type="term" value="F:zinc ion binding"/>
    <property type="evidence" value="ECO:0007669"/>
    <property type="project" value="UniProtKB-KW"/>
</dbReference>
<dbReference type="Pfam" id="PF13639">
    <property type="entry name" value="zf-RING_2"/>
    <property type="match status" value="1"/>
</dbReference>
<dbReference type="EMBL" id="JAAMPC010000008">
    <property type="protein sequence ID" value="KAG2300390.1"/>
    <property type="molecule type" value="Genomic_DNA"/>
</dbReference>
<keyword evidence="6" id="KW-0833">Ubl conjugation pathway</keyword>
<dbReference type="PANTHER" id="PTHR15710">
    <property type="entry name" value="E3 UBIQUITIN-PROTEIN LIGASE PRAJA"/>
    <property type="match status" value="1"/>
</dbReference>
<dbReference type="CDD" id="cd16454">
    <property type="entry name" value="RING-H2_PA-TM-RING"/>
    <property type="match status" value="1"/>
</dbReference>
<evidence type="ECO:0000256" key="9">
    <source>
        <dbReference type="SAM" id="MobiDB-lite"/>
    </source>
</evidence>
<dbReference type="Proteomes" id="UP000886595">
    <property type="component" value="Unassembled WGS sequence"/>
</dbReference>
<keyword evidence="7" id="KW-0862">Zinc</keyword>
<gene>
    <name evidence="11" type="ORF">Bca52824_036862</name>
</gene>
<evidence type="ECO:0000256" key="2">
    <source>
        <dbReference type="ARBA" id="ARBA00012483"/>
    </source>
</evidence>
<comment type="caution">
    <text evidence="11">The sequence shown here is derived from an EMBL/GenBank/DDBJ whole genome shotgun (WGS) entry which is preliminary data.</text>
</comment>
<evidence type="ECO:0000256" key="6">
    <source>
        <dbReference type="ARBA" id="ARBA00022786"/>
    </source>
</evidence>
<organism evidence="11 12">
    <name type="scientific">Brassica carinata</name>
    <name type="common">Ethiopian mustard</name>
    <name type="synonym">Abyssinian cabbage</name>
    <dbReference type="NCBI Taxonomy" id="52824"/>
    <lineage>
        <taxon>Eukaryota</taxon>
        <taxon>Viridiplantae</taxon>
        <taxon>Streptophyta</taxon>
        <taxon>Embryophyta</taxon>
        <taxon>Tracheophyta</taxon>
        <taxon>Spermatophyta</taxon>
        <taxon>Magnoliopsida</taxon>
        <taxon>eudicotyledons</taxon>
        <taxon>Gunneridae</taxon>
        <taxon>Pentapetalae</taxon>
        <taxon>rosids</taxon>
        <taxon>malvids</taxon>
        <taxon>Brassicales</taxon>
        <taxon>Brassicaceae</taxon>
        <taxon>Brassiceae</taxon>
        <taxon>Brassica</taxon>
    </lineage>
</organism>
<dbReference type="OrthoDB" id="8062037at2759"/>
<keyword evidence="5 8" id="KW-0863">Zinc-finger</keyword>